<dbReference type="SUPFAM" id="SSF51735">
    <property type="entry name" value="NAD(P)-binding Rossmann-fold domains"/>
    <property type="match status" value="1"/>
</dbReference>
<proteinExistence type="inferred from homology"/>
<dbReference type="PANTHER" id="PTHR43669:SF3">
    <property type="entry name" value="ALCOHOL DEHYDROGENASE, PUTATIVE (AFU_ORTHOLOGUE AFUA_3G03445)-RELATED"/>
    <property type="match status" value="1"/>
</dbReference>
<comment type="caution">
    <text evidence="3">The sequence shown here is derived from an EMBL/GenBank/DDBJ whole genome shotgun (WGS) entry which is preliminary data.</text>
</comment>
<dbReference type="PRINTS" id="PR00081">
    <property type="entry name" value="GDHRDH"/>
</dbReference>
<dbReference type="InterPro" id="IPR036291">
    <property type="entry name" value="NAD(P)-bd_dom_sf"/>
</dbReference>
<evidence type="ECO:0000256" key="1">
    <source>
        <dbReference type="ARBA" id="ARBA00006484"/>
    </source>
</evidence>
<dbReference type="InterPro" id="IPR002347">
    <property type="entry name" value="SDR_fam"/>
</dbReference>
<dbReference type="PROSITE" id="PS00061">
    <property type="entry name" value="ADH_SHORT"/>
    <property type="match status" value="1"/>
</dbReference>
<accession>A0ABX1JK24</accession>
<dbReference type="EMBL" id="JAAZSR010000030">
    <property type="protein sequence ID" value="NKX49672.1"/>
    <property type="molecule type" value="Genomic_DNA"/>
</dbReference>
<gene>
    <name evidence="3" type="ORF">HER39_03575</name>
</gene>
<dbReference type="PANTHER" id="PTHR43669">
    <property type="entry name" value="5-KETO-D-GLUCONATE 5-REDUCTASE"/>
    <property type="match status" value="1"/>
</dbReference>
<evidence type="ECO:0000313" key="4">
    <source>
        <dbReference type="Proteomes" id="UP000523795"/>
    </source>
</evidence>
<dbReference type="Proteomes" id="UP000523795">
    <property type="component" value="Unassembled WGS sequence"/>
</dbReference>
<protein>
    <submittedName>
        <fullName evidence="3">SDR family oxidoreductase</fullName>
    </submittedName>
</protein>
<reference evidence="3 4" key="1">
    <citation type="submission" date="2020-04" db="EMBL/GenBank/DDBJ databases">
        <authorList>
            <person name="Liu S."/>
        </authorList>
    </citation>
    <scope>NUCLEOTIDE SEQUENCE [LARGE SCALE GENOMIC DNA]</scope>
    <source>
        <strain evidence="3 4">CGMCC 1.15091</strain>
    </source>
</reference>
<name>A0ABX1JK24_9MICC</name>
<organism evidence="3 4">
    <name type="scientific">Arthrobacter deserti</name>
    <dbReference type="NCBI Taxonomy" id="1742687"/>
    <lineage>
        <taxon>Bacteria</taxon>
        <taxon>Bacillati</taxon>
        <taxon>Actinomycetota</taxon>
        <taxon>Actinomycetes</taxon>
        <taxon>Micrococcales</taxon>
        <taxon>Micrococcaceae</taxon>
        <taxon>Arthrobacter</taxon>
    </lineage>
</organism>
<evidence type="ECO:0000256" key="2">
    <source>
        <dbReference type="ARBA" id="ARBA00023002"/>
    </source>
</evidence>
<dbReference type="PRINTS" id="PR00080">
    <property type="entry name" value="SDRFAMILY"/>
</dbReference>
<dbReference type="Pfam" id="PF13561">
    <property type="entry name" value="adh_short_C2"/>
    <property type="match status" value="1"/>
</dbReference>
<dbReference type="InterPro" id="IPR020904">
    <property type="entry name" value="Sc_DH/Rdtase_CS"/>
</dbReference>
<dbReference type="Gene3D" id="3.40.50.720">
    <property type="entry name" value="NAD(P)-binding Rossmann-like Domain"/>
    <property type="match status" value="1"/>
</dbReference>
<keyword evidence="4" id="KW-1185">Reference proteome</keyword>
<evidence type="ECO:0000313" key="3">
    <source>
        <dbReference type="EMBL" id="NKX49672.1"/>
    </source>
</evidence>
<keyword evidence="2" id="KW-0560">Oxidoreductase</keyword>
<sequence>MERRLAGKTALVTGAGSGIGLAAARRFAAAGARVYFADINLEAARAAAAAAGPGTAAALPMDVSDESSVAAGYAAIAADGPLDIVVANAGIQLFGQDAKVGDLGLAVWERTVAVNQRGAFLTLMHAVRAMEGRGGSIICTGSPTAVVACGQTFTAYSSSKAGVHGLARVAAADYAGAGIRINTVVPGYTETPLVQAIATDPASRAGLVNATMLGRAGTAADLEGIMVYLASDDSAYATGGLFTVDGGLTAL</sequence>
<comment type="similarity">
    <text evidence="1">Belongs to the short-chain dehydrogenases/reductases (SDR) family.</text>
</comment>